<sequence length="205" mass="22152">MITAPSDAGIKATDTQAADIFRAPLLEAVLTDLRTRERVSVLDAGPARGRTLAFFSQGRHRLAFADAITTLAEEGYTAGGAEPGALLPDLGNQPLDLVLCWDLPNYLAQKQFAAVLEPIAGASSSATLIHCIVAYSAQRIPERPGDHAILPDASVSRRVSGGERPAPKYPMADLDRFLPRYVMERSVLLRNGFQECLLRCRRPGA</sequence>
<accession>A0AAE3KC20</accession>
<dbReference type="Proteomes" id="UP001205843">
    <property type="component" value="Unassembled WGS sequence"/>
</dbReference>
<proteinExistence type="predicted"/>
<evidence type="ECO:0000313" key="1">
    <source>
        <dbReference type="EMBL" id="MCP1675246.1"/>
    </source>
</evidence>
<reference evidence="1" key="1">
    <citation type="submission" date="2022-03" db="EMBL/GenBank/DDBJ databases">
        <title>Genomic Encyclopedia of Type Strains, Phase III (KMG-III): the genomes of soil and plant-associated and newly described type strains.</title>
        <authorList>
            <person name="Whitman W."/>
        </authorList>
    </citation>
    <scope>NUCLEOTIDE SEQUENCE</scope>
    <source>
        <strain evidence="1">ANL 6-2</strain>
    </source>
</reference>
<comment type="caution">
    <text evidence="1">The sequence shown here is derived from an EMBL/GenBank/DDBJ whole genome shotgun (WGS) entry which is preliminary data.</text>
</comment>
<protein>
    <submittedName>
        <fullName evidence="1">Uncharacterized protein</fullName>
    </submittedName>
</protein>
<gene>
    <name evidence="1" type="ORF">J2T57_002394</name>
</gene>
<dbReference type="AlphaFoldDB" id="A0AAE3KC20"/>
<dbReference type="RefSeq" id="WP_253478397.1">
    <property type="nucleotide sequence ID" value="NZ_JALJXV010000005.1"/>
</dbReference>
<evidence type="ECO:0000313" key="2">
    <source>
        <dbReference type="Proteomes" id="UP001205843"/>
    </source>
</evidence>
<organism evidence="1 2">
    <name type="scientific">Natronocella acetinitrilica</name>
    <dbReference type="NCBI Taxonomy" id="414046"/>
    <lineage>
        <taxon>Bacteria</taxon>
        <taxon>Pseudomonadati</taxon>
        <taxon>Pseudomonadota</taxon>
        <taxon>Gammaproteobacteria</taxon>
        <taxon>Chromatiales</taxon>
        <taxon>Ectothiorhodospiraceae</taxon>
        <taxon>Natronocella</taxon>
    </lineage>
</organism>
<keyword evidence="2" id="KW-1185">Reference proteome</keyword>
<name>A0AAE3KC20_9GAMM</name>
<dbReference type="EMBL" id="JALJXV010000005">
    <property type="protein sequence ID" value="MCP1675246.1"/>
    <property type="molecule type" value="Genomic_DNA"/>
</dbReference>